<dbReference type="InterPro" id="IPR025269">
    <property type="entry name" value="SAM-like_dom"/>
</dbReference>
<name>A0A1M4UHB2_9SPHI</name>
<proteinExistence type="predicted"/>
<dbReference type="STRING" id="288992.SAMN04488522_101560"/>
<dbReference type="GO" id="GO:0003677">
    <property type="term" value="F:DNA binding"/>
    <property type="evidence" value="ECO:0007669"/>
    <property type="project" value="UniProtKB-KW"/>
</dbReference>
<dbReference type="EMBL" id="FQUQ01000001">
    <property type="protein sequence ID" value="SHE56087.1"/>
    <property type="molecule type" value="Genomic_DNA"/>
</dbReference>
<dbReference type="AlphaFoldDB" id="A0A1M4UHB2"/>
<organism evidence="3 4">
    <name type="scientific">Pedobacter caeni</name>
    <dbReference type="NCBI Taxonomy" id="288992"/>
    <lineage>
        <taxon>Bacteria</taxon>
        <taxon>Pseudomonadati</taxon>
        <taxon>Bacteroidota</taxon>
        <taxon>Sphingobacteriia</taxon>
        <taxon>Sphingobacteriales</taxon>
        <taxon>Sphingobacteriaceae</taxon>
        <taxon>Pedobacter</taxon>
    </lineage>
</organism>
<dbReference type="Proteomes" id="UP000184287">
    <property type="component" value="Unassembled WGS sequence"/>
</dbReference>
<accession>A0A1M4UHB2</accession>
<keyword evidence="1" id="KW-0238">DNA-binding</keyword>
<evidence type="ECO:0000256" key="1">
    <source>
        <dbReference type="ARBA" id="ARBA00023125"/>
    </source>
</evidence>
<dbReference type="Pfam" id="PF13102">
    <property type="entry name" value="Phage_int_SAM_5"/>
    <property type="match status" value="1"/>
</dbReference>
<evidence type="ECO:0000313" key="4">
    <source>
        <dbReference type="Proteomes" id="UP000184287"/>
    </source>
</evidence>
<reference evidence="4" key="1">
    <citation type="submission" date="2016-11" db="EMBL/GenBank/DDBJ databases">
        <authorList>
            <person name="Varghese N."/>
            <person name="Submissions S."/>
        </authorList>
    </citation>
    <scope>NUCLEOTIDE SEQUENCE [LARGE SCALE GENOMIC DNA]</scope>
    <source>
        <strain evidence="4">DSM 16990</strain>
    </source>
</reference>
<protein>
    <recommendedName>
        <fullName evidence="2">Phage integrase SAM-like domain-containing protein</fullName>
    </recommendedName>
</protein>
<keyword evidence="4" id="KW-1185">Reference proteome</keyword>
<gene>
    <name evidence="3" type="ORF">SAMN04488522_101560</name>
</gene>
<dbReference type="RefSeq" id="WP_317042756.1">
    <property type="nucleotide sequence ID" value="NZ_FQUQ01000001.1"/>
</dbReference>
<evidence type="ECO:0000259" key="2">
    <source>
        <dbReference type="Pfam" id="PF13102"/>
    </source>
</evidence>
<dbReference type="Gene3D" id="1.10.150.130">
    <property type="match status" value="1"/>
</dbReference>
<sequence>MQNAYLDQLQTFVYDAHQSLIKVGETITADAIKNRYLGKGEKSHTLMEAVRDHNEKMKALVGKEFVHGTLNRYKVLEKHLENFIRLKYNMTDMDIRHINQSFISDFDFYLRSDKSCANSYVVKDIKNLGKIIHICLANGWIVTDVLIRERYCLFQAIRK</sequence>
<evidence type="ECO:0000313" key="3">
    <source>
        <dbReference type="EMBL" id="SHE56087.1"/>
    </source>
</evidence>
<dbReference type="InterPro" id="IPR010998">
    <property type="entry name" value="Integrase_recombinase_N"/>
</dbReference>
<feature type="domain" description="Phage integrase SAM-like" evidence="2">
    <location>
        <begin position="45"/>
        <end position="144"/>
    </location>
</feature>